<dbReference type="PANTHER" id="PTHR45752:SF187">
    <property type="entry name" value="LEUCINE-RICH REPEAT AND IQ DOMAIN-CONTAINING PROTEIN 4"/>
    <property type="match status" value="1"/>
</dbReference>
<keyword evidence="2" id="KW-0812">Transmembrane</keyword>
<name>G4YRX7_PHYSP</name>
<evidence type="ECO:0000256" key="2">
    <source>
        <dbReference type="SAM" id="Phobius"/>
    </source>
</evidence>
<feature type="domain" description="WLGC" evidence="3">
    <location>
        <begin position="921"/>
        <end position="985"/>
    </location>
</feature>
<dbReference type="SUPFAM" id="SSF52058">
    <property type="entry name" value="L domain-like"/>
    <property type="match status" value="1"/>
</dbReference>
<gene>
    <name evidence="4" type="ORF">PHYSODRAFT_295549</name>
</gene>
<evidence type="ECO:0000313" key="4">
    <source>
        <dbReference type="EMBL" id="EGZ22954.1"/>
    </source>
</evidence>
<dbReference type="Pfam" id="PF26605">
    <property type="entry name" value="WLGC"/>
    <property type="match status" value="2"/>
</dbReference>
<keyword evidence="5" id="KW-1185">Reference proteome</keyword>
<dbReference type="PANTHER" id="PTHR45752">
    <property type="entry name" value="LEUCINE-RICH REPEAT-CONTAINING"/>
    <property type="match status" value="1"/>
</dbReference>
<feature type="domain" description="WLGC" evidence="3">
    <location>
        <begin position="446"/>
        <end position="479"/>
    </location>
</feature>
<dbReference type="KEGG" id="psoj:PHYSODRAFT_295549"/>
<dbReference type="InterPro" id="IPR058256">
    <property type="entry name" value="WLGC"/>
</dbReference>
<dbReference type="EMBL" id="JH159152">
    <property type="protein sequence ID" value="EGZ22954.1"/>
    <property type="molecule type" value="Genomic_DNA"/>
</dbReference>
<dbReference type="GeneID" id="20641269"/>
<proteinExistence type="predicted"/>
<dbReference type="AlphaFoldDB" id="G4YRX7"/>
<dbReference type="Gene3D" id="3.80.10.10">
    <property type="entry name" value="Ribonuclease Inhibitor"/>
    <property type="match status" value="1"/>
</dbReference>
<feature type="region of interest" description="Disordered" evidence="1">
    <location>
        <begin position="217"/>
        <end position="242"/>
    </location>
</feature>
<protein>
    <recommendedName>
        <fullName evidence="3">WLGC domain-containing protein</fullName>
    </recommendedName>
</protein>
<feature type="transmembrane region" description="Helical" evidence="2">
    <location>
        <begin position="61"/>
        <end position="84"/>
    </location>
</feature>
<organism evidence="4 5">
    <name type="scientific">Phytophthora sojae (strain P6497)</name>
    <name type="common">Soybean stem and root rot agent</name>
    <name type="synonym">Phytophthora megasperma f. sp. glycines</name>
    <dbReference type="NCBI Taxonomy" id="1094619"/>
    <lineage>
        <taxon>Eukaryota</taxon>
        <taxon>Sar</taxon>
        <taxon>Stramenopiles</taxon>
        <taxon>Oomycota</taxon>
        <taxon>Peronosporomycetes</taxon>
        <taxon>Peronosporales</taxon>
        <taxon>Peronosporaceae</taxon>
        <taxon>Phytophthora</taxon>
    </lineage>
</organism>
<dbReference type="RefSeq" id="XP_009518242.1">
    <property type="nucleotide sequence ID" value="XM_009519947.1"/>
</dbReference>
<accession>G4YRX7</accession>
<dbReference type="Proteomes" id="UP000002640">
    <property type="component" value="Unassembled WGS sequence"/>
</dbReference>
<feature type="region of interest" description="Disordered" evidence="1">
    <location>
        <begin position="344"/>
        <end position="365"/>
    </location>
</feature>
<evidence type="ECO:0000256" key="1">
    <source>
        <dbReference type="SAM" id="MobiDB-lite"/>
    </source>
</evidence>
<reference evidence="4 5" key="1">
    <citation type="journal article" date="2006" name="Science">
        <title>Phytophthora genome sequences uncover evolutionary origins and mechanisms of pathogenesis.</title>
        <authorList>
            <person name="Tyler B.M."/>
            <person name="Tripathy S."/>
            <person name="Zhang X."/>
            <person name="Dehal P."/>
            <person name="Jiang R.H."/>
            <person name="Aerts A."/>
            <person name="Arredondo F.D."/>
            <person name="Baxter L."/>
            <person name="Bensasson D."/>
            <person name="Beynon J.L."/>
            <person name="Chapman J."/>
            <person name="Damasceno C.M."/>
            <person name="Dorrance A.E."/>
            <person name="Dou D."/>
            <person name="Dickerman A.W."/>
            <person name="Dubchak I.L."/>
            <person name="Garbelotto M."/>
            <person name="Gijzen M."/>
            <person name="Gordon S.G."/>
            <person name="Govers F."/>
            <person name="Grunwald N.J."/>
            <person name="Huang W."/>
            <person name="Ivors K.L."/>
            <person name="Jones R.W."/>
            <person name="Kamoun S."/>
            <person name="Krampis K."/>
            <person name="Lamour K.H."/>
            <person name="Lee M.K."/>
            <person name="McDonald W.H."/>
            <person name="Medina M."/>
            <person name="Meijer H.J."/>
            <person name="Nordberg E.K."/>
            <person name="Maclean D.J."/>
            <person name="Ospina-Giraldo M.D."/>
            <person name="Morris P.F."/>
            <person name="Phuntumart V."/>
            <person name="Putnam N.H."/>
            <person name="Rash S."/>
            <person name="Rose J.K."/>
            <person name="Sakihama Y."/>
            <person name="Salamov A.A."/>
            <person name="Savidor A."/>
            <person name="Scheuring C.F."/>
            <person name="Smith B.M."/>
            <person name="Sobral B.W."/>
            <person name="Terry A."/>
            <person name="Torto-Alalibo T.A."/>
            <person name="Win J."/>
            <person name="Xu Z."/>
            <person name="Zhang H."/>
            <person name="Grigoriev I.V."/>
            <person name="Rokhsar D.S."/>
            <person name="Boore J.L."/>
        </authorList>
    </citation>
    <scope>NUCLEOTIDE SEQUENCE [LARGE SCALE GENOMIC DNA]</scope>
    <source>
        <strain evidence="4 5">P6497</strain>
    </source>
</reference>
<dbReference type="SMR" id="G4YRX7"/>
<sequence>MADATADPRRSRISSSVAKLAVSLSQVESPKRKLVNMGMKICDLVVEAKLFSQILEAGPPLLLVGVFTTIIVANALACICMVYSPSERTGLGEILLDLFLTTTNWLSTSKCSLPGGLRRPPANPTLGKPSVESVPEETPSYYCIGGYINGGTDRLRRRKCPHIEPGVWASSRMRCEGSQVDTGRGRITDPVSVPDVHRCGYRAQDLCGVDASARYDRQSGATSGNGRSRDHSTDQSLSSEFPSRTKAVYQDDAFVFNLHAHPGVANMDEHAEGTAFSSLVTLPDGMLDRMSSLAFLHLGIHPPLQTLPSFDGLSSLEVARFGFTILPRRAAVVRQFAKCRACGDHQPRLNRQPPRPHKLEEATSVPSRRSSVLVLQRVSRRVRPAQSALYGSFALGDACGLVSRCKPNRRSPDARNSSSARTIFNNICGELILPGTTDGPPTETGMDQCNGTMYRQCTVPGYHEAMCYNSRFMAISCGQALFLSRCDDCRSSVGSAILVILCMKPGSVVSHGATAAIFTTIVVANALFSSRNAGLTETLVDIFFDFLIAVGYPMLVLSHCLSTFKFDYERLAINLQVFPIGAFEQSASIIANPVQMDIIHQSLRLLRIASVTDIFTRVGVNLVFCFRLYGVAYRLQHPNNYFPAVYPKRYRTATGILGTFVLPFPECVVKAHRWTVLENGSVTQCPCLTFIDGDIAPKTYNEWINPKNATEKLAQLAASGDLQTIQLTNRRLPTLPEELRRCTKMTHLHVEGTPFSSLVALPDGLFGKMSSLTYIHLGTHPAIPQLPSFTGLTSLKSLTLAFTFSLVELLSFGSLHHLEHLVLISLVTIDSLPDLTPLSELTSFVVADRANCCCNGFLGDCNLQSPHCKMHPLWGTPAASCILVNGTDDQPTPGTLENTHSICGGLILPGTAEGPPTPVGMELCNGTLYRQCAVPGFREAMCYSARFMGISCSVNPFPIEMQRRQIQLGIGAPCDPVYEAWLGCKHR</sequence>
<evidence type="ECO:0000259" key="3">
    <source>
        <dbReference type="Pfam" id="PF26605"/>
    </source>
</evidence>
<keyword evidence="2" id="KW-0472">Membrane</keyword>
<dbReference type="InterPro" id="IPR050715">
    <property type="entry name" value="LRR-SigEffector_domain"/>
</dbReference>
<keyword evidence="2" id="KW-1133">Transmembrane helix</keyword>
<dbReference type="InParanoid" id="G4YRX7"/>
<dbReference type="InterPro" id="IPR032675">
    <property type="entry name" value="LRR_dom_sf"/>
</dbReference>
<evidence type="ECO:0000313" key="5">
    <source>
        <dbReference type="Proteomes" id="UP000002640"/>
    </source>
</evidence>